<keyword evidence="4" id="KW-1185">Reference proteome</keyword>
<proteinExistence type="predicted"/>
<evidence type="ECO:0000313" key="3">
    <source>
        <dbReference type="EMBL" id="CAF4714673.1"/>
    </source>
</evidence>
<reference evidence="2" key="1">
    <citation type="submission" date="2021-02" db="EMBL/GenBank/DDBJ databases">
        <authorList>
            <person name="Nowell W R."/>
        </authorList>
    </citation>
    <scope>NUCLEOTIDE SEQUENCE</scope>
</reference>
<dbReference type="EMBL" id="CAJOBG010104042">
    <property type="protein sequence ID" value="CAF4714673.1"/>
    <property type="molecule type" value="Genomic_DNA"/>
</dbReference>
<evidence type="ECO:0000313" key="4">
    <source>
        <dbReference type="Proteomes" id="UP000663866"/>
    </source>
</evidence>
<comment type="caution">
    <text evidence="2">The sequence shown here is derived from an EMBL/GenBank/DDBJ whole genome shotgun (WGS) entry which is preliminary data.</text>
</comment>
<evidence type="ECO:0000313" key="1">
    <source>
        <dbReference type="EMBL" id="CAF4534320.1"/>
    </source>
</evidence>
<gene>
    <name evidence="2" type="ORF">OVN521_LOCUS48739</name>
    <name evidence="3" type="ORF">OVN521_LOCUS48867</name>
    <name evidence="1" type="ORF">SMN809_LOCUS36360</name>
</gene>
<dbReference type="Proteomes" id="UP000663866">
    <property type="component" value="Unassembled WGS sequence"/>
</dbReference>
<accession>A0A821J0U1</accession>
<sequence length="25" mass="2748">MNPTLEPKRVVSDFESSLISAVQTV</sequence>
<dbReference type="AlphaFoldDB" id="A0A821J0U1"/>
<dbReference type="EMBL" id="CAJOBG010103000">
    <property type="protein sequence ID" value="CAF4710887.1"/>
    <property type="molecule type" value="Genomic_DNA"/>
</dbReference>
<organism evidence="2 4">
    <name type="scientific">Rotaria magnacalcarata</name>
    <dbReference type="NCBI Taxonomy" id="392030"/>
    <lineage>
        <taxon>Eukaryota</taxon>
        <taxon>Metazoa</taxon>
        <taxon>Spiralia</taxon>
        <taxon>Gnathifera</taxon>
        <taxon>Rotifera</taxon>
        <taxon>Eurotatoria</taxon>
        <taxon>Bdelloidea</taxon>
        <taxon>Philodinida</taxon>
        <taxon>Philodinidae</taxon>
        <taxon>Rotaria</taxon>
    </lineage>
</organism>
<dbReference type="EMBL" id="CAJOBI010089327">
    <property type="protein sequence ID" value="CAF4534320.1"/>
    <property type="molecule type" value="Genomic_DNA"/>
</dbReference>
<evidence type="ECO:0000313" key="2">
    <source>
        <dbReference type="EMBL" id="CAF4710887.1"/>
    </source>
</evidence>
<feature type="non-terminal residue" evidence="2">
    <location>
        <position position="25"/>
    </location>
</feature>
<dbReference type="Proteomes" id="UP000676336">
    <property type="component" value="Unassembled WGS sequence"/>
</dbReference>
<protein>
    <submittedName>
        <fullName evidence="2">Uncharacterized protein</fullName>
    </submittedName>
</protein>
<name>A0A821J0U1_9BILA</name>